<dbReference type="InterPro" id="IPR016047">
    <property type="entry name" value="M23ase_b-sheet_dom"/>
</dbReference>
<dbReference type="InterPro" id="IPR011055">
    <property type="entry name" value="Dup_hybrid_motif"/>
</dbReference>
<dbReference type="OrthoDB" id="5489603at2"/>
<dbReference type="Proteomes" id="UP000008808">
    <property type="component" value="Chromosome"/>
</dbReference>
<protein>
    <submittedName>
        <fullName evidence="2">Putative secreted protein</fullName>
    </submittedName>
</protein>
<organism evidence="2 3">
    <name type="scientific">Erythrobacter litoralis (strain HTCC2594)</name>
    <dbReference type="NCBI Taxonomy" id="314225"/>
    <lineage>
        <taxon>Bacteria</taxon>
        <taxon>Pseudomonadati</taxon>
        <taxon>Pseudomonadota</taxon>
        <taxon>Alphaproteobacteria</taxon>
        <taxon>Sphingomonadales</taxon>
        <taxon>Erythrobacteraceae</taxon>
        <taxon>Erythrobacter/Porphyrobacter group</taxon>
        <taxon>Erythrobacter</taxon>
    </lineage>
</organism>
<reference evidence="3" key="1">
    <citation type="journal article" date="2009" name="J. Bacteriol.">
        <title>Complete genome sequence of Erythrobacter litoralis HTCC2594.</title>
        <authorList>
            <person name="Oh H.M."/>
            <person name="Giovannoni S.J."/>
            <person name="Ferriera S."/>
            <person name="Johnson J."/>
            <person name="Cho J.C."/>
        </authorList>
    </citation>
    <scope>NUCLEOTIDE SEQUENCE [LARGE SCALE GENOMIC DNA]</scope>
    <source>
        <strain evidence="3">HTCC2594</strain>
    </source>
</reference>
<sequence>MEQFTSFYRDTPRELVDLPTGLTFPVKYAIIRRKVVNNTFGMVRRNSDGSKRPHQGWDFYAPPRYRCYAIADGEIAAIRTRGAYGKQIILHFTHDLMDDGVQDTLYAAYCHLDAIHVAVGQQVSKGEHIGHCGDSGNASGMIGTDAHLHFEIRTHLNVGRGLSRRISPLAVFGEYPIRTIMVTDPALL</sequence>
<dbReference type="Pfam" id="PF01551">
    <property type="entry name" value="Peptidase_M23"/>
    <property type="match status" value="1"/>
</dbReference>
<name>Q2N7M7_ERYLH</name>
<dbReference type="EMBL" id="CP000157">
    <property type="protein sequence ID" value="ABC64314.1"/>
    <property type="molecule type" value="Genomic_DNA"/>
</dbReference>
<dbReference type="GO" id="GO:0004222">
    <property type="term" value="F:metalloendopeptidase activity"/>
    <property type="evidence" value="ECO:0007669"/>
    <property type="project" value="TreeGrafter"/>
</dbReference>
<dbReference type="CDD" id="cd12797">
    <property type="entry name" value="M23_peptidase"/>
    <property type="match status" value="1"/>
</dbReference>
<gene>
    <name evidence="2" type="ordered locus">ELI_11110</name>
</gene>
<keyword evidence="3" id="KW-1185">Reference proteome</keyword>
<dbReference type="PANTHER" id="PTHR21666">
    <property type="entry name" value="PEPTIDASE-RELATED"/>
    <property type="match status" value="1"/>
</dbReference>
<dbReference type="SUPFAM" id="SSF51261">
    <property type="entry name" value="Duplicated hybrid motif"/>
    <property type="match status" value="1"/>
</dbReference>
<accession>Q2N7M7</accession>
<evidence type="ECO:0000313" key="3">
    <source>
        <dbReference type="Proteomes" id="UP000008808"/>
    </source>
</evidence>
<dbReference type="KEGG" id="eli:ELI_11110"/>
<dbReference type="HOGENOM" id="CLU_1439087_0_0_5"/>
<dbReference type="PANTHER" id="PTHR21666:SF270">
    <property type="entry name" value="MUREIN HYDROLASE ACTIVATOR ENVC"/>
    <property type="match status" value="1"/>
</dbReference>
<evidence type="ECO:0000313" key="2">
    <source>
        <dbReference type="EMBL" id="ABC64314.1"/>
    </source>
</evidence>
<proteinExistence type="predicted"/>
<dbReference type="Gene3D" id="2.70.70.10">
    <property type="entry name" value="Glucose Permease (Domain IIA)"/>
    <property type="match status" value="1"/>
</dbReference>
<dbReference type="eggNOG" id="COG0739">
    <property type="taxonomic scope" value="Bacteria"/>
</dbReference>
<dbReference type="RefSeq" id="WP_011415137.1">
    <property type="nucleotide sequence ID" value="NC_007722.1"/>
</dbReference>
<evidence type="ECO:0000259" key="1">
    <source>
        <dbReference type="Pfam" id="PF01551"/>
    </source>
</evidence>
<dbReference type="AlphaFoldDB" id="Q2N7M7"/>
<feature type="domain" description="M23ase beta-sheet core" evidence="1">
    <location>
        <begin position="53"/>
        <end position="154"/>
    </location>
</feature>
<dbReference type="STRING" id="314225.ELI_11110"/>
<dbReference type="InterPro" id="IPR050570">
    <property type="entry name" value="Cell_wall_metabolism_enzyme"/>
</dbReference>